<dbReference type="Proteomes" id="UP000235005">
    <property type="component" value="Unassembled WGS sequence"/>
</dbReference>
<organism evidence="2 3">
    <name type="scientific">Pseudohalioglobus lutimaris</name>
    <dbReference type="NCBI Taxonomy" id="1737061"/>
    <lineage>
        <taxon>Bacteria</taxon>
        <taxon>Pseudomonadati</taxon>
        <taxon>Pseudomonadota</taxon>
        <taxon>Gammaproteobacteria</taxon>
        <taxon>Cellvibrionales</taxon>
        <taxon>Halieaceae</taxon>
        <taxon>Pseudohalioglobus</taxon>
    </lineage>
</organism>
<feature type="compositionally biased region" description="Polar residues" evidence="1">
    <location>
        <begin position="106"/>
        <end position="115"/>
    </location>
</feature>
<comment type="caution">
    <text evidence="2">The sequence shown here is derived from an EMBL/GenBank/DDBJ whole genome shotgun (WGS) entry which is preliminary data.</text>
</comment>
<dbReference type="EMBL" id="PKUS01000018">
    <property type="protein sequence ID" value="PLW68153.1"/>
    <property type="molecule type" value="Genomic_DNA"/>
</dbReference>
<evidence type="ECO:0000313" key="2">
    <source>
        <dbReference type="EMBL" id="PLW68153.1"/>
    </source>
</evidence>
<proteinExistence type="predicted"/>
<evidence type="ECO:0000256" key="1">
    <source>
        <dbReference type="SAM" id="MobiDB-lite"/>
    </source>
</evidence>
<sequence>MEFRCATTVDGSKGLAYRTCPFPNRSSNSWLISAEAAMNRLVGKWGRVTSDHANQTYVFEQLKLEGRPLPSFPDVSEEVDRLLADFVIDRPDHPILRQLLGDSVSDAVQQPQVIDNASEEDEDVY</sequence>
<accession>A0A2N5X0Y0</accession>
<dbReference type="AlphaFoldDB" id="A0A2N5X0Y0"/>
<keyword evidence="3" id="KW-1185">Reference proteome</keyword>
<protein>
    <submittedName>
        <fullName evidence="2">Uncharacterized protein</fullName>
    </submittedName>
</protein>
<evidence type="ECO:0000313" key="3">
    <source>
        <dbReference type="Proteomes" id="UP000235005"/>
    </source>
</evidence>
<reference evidence="2 3" key="1">
    <citation type="submission" date="2018-01" db="EMBL/GenBank/DDBJ databases">
        <title>The draft genome sequence of Halioglobus lutimaris HF004.</title>
        <authorList>
            <person name="Du Z.-J."/>
            <person name="Shi M.-J."/>
        </authorList>
    </citation>
    <scope>NUCLEOTIDE SEQUENCE [LARGE SCALE GENOMIC DNA]</scope>
    <source>
        <strain evidence="2 3">HF004</strain>
    </source>
</reference>
<gene>
    <name evidence="2" type="ORF">C0039_13235</name>
</gene>
<feature type="region of interest" description="Disordered" evidence="1">
    <location>
        <begin position="106"/>
        <end position="125"/>
    </location>
</feature>
<name>A0A2N5X0Y0_9GAMM</name>